<comment type="similarity">
    <text evidence="2">Belongs to the bacterial solute-binding protein 5 family.</text>
</comment>
<dbReference type="Gene3D" id="3.90.76.10">
    <property type="entry name" value="Dipeptide-binding Protein, Domain 1"/>
    <property type="match status" value="1"/>
</dbReference>
<protein>
    <submittedName>
        <fullName evidence="6">ABC transporter substrate-binding protein</fullName>
    </submittedName>
</protein>
<evidence type="ECO:0000256" key="1">
    <source>
        <dbReference type="ARBA" id="ARBA00004418"/>
    </source>
</evidence>
<dbReference type="PANTHER" id="PTHR30290:SF10">
    <property type="entry name" value="PERIPLASMIC OLIGOPEPTIDE-BINDING PROTEIN-RELATED"/>
    <property type="match status" value="1"/>
</dbReference>
<dbReference type="InterPro" id="IPR039424">
    <property type="entry name" value="SBP_5"/>
</dbReference>
<dbReference type="GO" id="GO:0015833">
    <property type="term" value="P:peptide transport"/>
    <property type="evidence" value="ECO:0007669"/>
    <property type="project" value="TreeGrafter"/>
</dbReference>
<keyword evidence="7" id="KW-1185">Reference proteome</keyword>
<evidence type="ECO:0000313" key="6">
    <source>
        <dbReference type="EMBL" id="RDD60330.1"/>
    </source>
</evidence>
<comment type="subcellular location">
    <subcellularLocation>
        <location evidence="1">Periplasm</location>
    </subcellularLocation>
</comment>
<organism evidence="6 7">
    <name type="scientific">Ferruginivarius sediminum</name>
    <dbReference type="NCBI Taxonomy" id="2661937"/>
    <lineage>
        <taxon>Bacteria</taxon>
        <taxon>Pseudomonadati</taxon>
        <taxon>Pseudomonadota</taxon>
        <taxon>Alphaproteobacteria</taxon>
        <taxon>Rhodospirillales</taxon>
        <taxon>Rhodospirillaceae</taxon>
        <taxon>Ferruginivarius</taxon>
    </lineage>
</organism>
<dbReference type="InterPro" id="IPR030678">
    <property type="entry name" value="Peptide/Ni-bd"/>
</dbReference>
<dbReference type="PIRSF" id="PIRSF002741">
    <property type="entry name" value="MppA"/>
    <property type="match status" value="1"/>
</dbReference>
<feature type="domain" description="Solute-binding protein family 5" evidence="5">
    <location>
        <begin position="107"/>
        <end position="451"/>
    </location>
</feature>
<dbReference type="Proteomes" id="UP000253941">
    <property type="component" value="Unassembled WGS sequence"/>
</dbReference>
<evidence type="ECO:0000313" key="7">
    <source>
        <dbReference type="Proteomes" id="UP000253941"/>
    </source>
</evidence>
<dbReference type="PROSITE" id="PS51318">
    <property type="entry name" value="TAT"/>
    <property type="match status" value="1"/>
</dbReference>
<dbReference type="SUPFAM" id="SSF53850">
    <property type="entry name" value="Periplasmic binding protein-like II"/>
    <property type="match status" value="1"/>
</dbReference>
<dbReference type="PANTHER" id="PTHR30290">
    <property type="entry name" value="PERIPLASMIC BINDING COMPONENT OF ABC TRANSPORTER"/>
    <property type="match status" value="1"/>
</dbReference>
<dbReference type="GO" id="GO:1904680">
    <property type="term" value="F:peptide transmembrane transporter activity"/>
    <property type="evidence" value="ECO:0007669"/>
    <property type="project" value="TreeGrafter"/>
</dbReference>
<evidence type="ECO:0000256" key="3">
    <source>
        <dbReference type="ARBA" id="ARBA00022448"/>
    </source>
</evidence>
<dbReference type="RefSeq" id="WP_114583759.1">
    <property type="nucleotide sequence ID" value="NZ_QPMH01000030.1"/>
</dbReference>
<gene>
    <name evidence="6" type="ORF">DRB17_18750</name>
</gene>
<keyword evidence="3" id="KW-0813">Transport</keyword>
<dbReference type="Gene3D" id="3.40.190.10">
    <property type="entry name" value="Periplasmic binding protein-like II"/>
    <property type="match status" value="1"/>
</dbReference>
<dbReference type="GO" id="GO:0043190">
    <property type="term" value="C:ATP-binding cassette (ABC) transporter complex"/>
    <property type="evidence" value="ECO:0007669"/>
    <property type="project" value="InterPro"/>
</dbReference>
<dbReference type="EMBL" id="QPMH01000030">
    <property type="protein sequence ID" value="RDD60330.1"/>
    <property type="molecule type" value="Genomic_DNA"/>
</dbReference>
<sequence length="552" mass="62020">MGEREHPLIGGLKAHFAEGRVGRREFLRSATLLGLSATAAYAFAAKVSGEPLVKQARAAMPKGGRLRLGMRVLDVSDPHTFDWAEKSNIGRQVCEYLTKTGHDNVTRPYLLEKWEASDDLRTWTLHLRKDVTWRNGRDFVADDAIWNLKRVLDPATGSSVMGLMKGYMLNEVKVDGEKTAELWDANAIEKLDDHTVRLNTKQPQLAVPEHLFHYPLLIIDPEEGGKFGPGANGTGPFELVEHELGNRSLFKAREDYWGEGPHLDELLFVDLGDDASASMAAMASKQIDGLFMADVTQLATLRKLPDLEFYEAQTADTGIVRGKFDTAPFDDARVRQALRYAVDQKKTLEISLQGIGVPAEHHHVSQIHPEYAELPPFERDVEKAKSLLAEAGYPDGVDLELAVPADQQWQSVAAQALAEQWKEAGIRVTLNVMPGAQYWDIWDKVPFGFTRWVHRPLGVMTLGLAYRSGVPWNESSYSNAEFDDLLNKAEGILDPDERRKVMDDLERILQQDGPIVQPFWRSIFTFHHKKVKGFRMHPTTYVFGNELAVEEA</sequence>
<dbReference type="GO" id="GO:0030288">
    <property type="term" value="C:outer membrane-bounded periplasmic space"/>
    <property type="evidence" value="ECO:0007669"/>
    <property type="project" value="UniProtKB-ARBA"/>
</dbReference>
<reference evidence="6 7" key="1">
    <citation type="submission" date="2018-07" db="EMBL/GenBank/DDBJ databases">
        <title>Venubactetium sediminum gen. nov., sp. nov., isolated from a marine solar saltern.</title>
        <authorList>
            <person name="Wang S."/>
        </authorList>
    </citation>
    <scope>NUCLEOTIDE SEQUENCE [LARGE SCALE GENOMIC DNA]</scope>
    <source>
        <strain evidence="6 7">WD2A32</strain>
    </source>
</reference>
<accession>A0A369T4S1</accession>
<evidence type="ECO:0000259" key="5">
    <source>
        <dbReference type="Pfam" id="PF00496"/>
    </source>
</evidence>
<name>A0A369T4S1_9PROT</name>
<dbReference type="Pfam" id="PF00496">
    <property type="entry name" value="SBP_bac_5"/>
    <property type="match status" value="1"/>
</dbReference>
<dbReference type="AlphaFoldDB" id="A0A369T4S1"/>
<dbReference type="InterPro" id="IPR000914">
    <property type="entry name" value="SBP_5_dom"/>
</dbReference>
<dbReference type="InterPro" id="IPR006311">
    <property type="entry name" value="TAT_signal"/>
</dbReference>
<dbReference type="CDD" id="cd08503">
    <property type="entry name" value="PBP2_NikA_DppA_OppA_like_17"/>
    <property type="match status" value="1"/>
</dbReference>
<evidence type="ECO:0000256" key="4">
    <source>
        <dbReference type="ARBA" id="ARBA00022729"/>
    </source>
</evidence>
<evidence type="ECO:0000256" key="2">
    <source>
        <dbReference type="ARBA" id="ARBA00005695"/>
    </source>
</evidence>
<dbReference type="Gene3D" id="3.10.105.10">
    <property type="entry name" value="Dipeptide-binding Protein, Domain 3"/>
    <property type="match status" value="1"/>
</dbReference>
<comment type="caution">
    <text evidence="6">The sequence shown here is derived from an EMBL/GenBank/DDBJ whole genome shotgun (WGS) entry which is preliminary data.</text>
</comment>
<proteinExistence type="inferred from homology"/>
<keyword evidence="4" id="KW-0732">Signal</keyword>